<dbReference type="CDD" id="cd06261">
    <property type="entry name" value="TM_PBP2"/>
    <property type="match status" value="1"/>
</dbReference>
<comment type="subcellular location">
    <subcellularLocation>
        <location evidence="5">Cell membrane</location>
        <topology evidence="5">Multi-pass membrane protein</topology>
    </subcellularLocation>
    <subcellularLocation>
        <location evidence="1">Membrane</location>
        <topology evidence="1">Multi-pass membrane protein</topology>
    </subcellularLocation>
</comment>
<dbReference type="PANTHER" id="PTHR42727:SF1">
    <property type="entry name" value="PHOSPHATE TRANSPORT SYSTEM PERMEASE"/>
    <property type="match status" value="1"/>
</dbReference>
<dbReference type="KEGG" id="halu:HUG12_01060"/>
<dbReference type="PANTHER" id="PTHR42727">
    <property type="entry name" value="PHOSPHATE TRANSPORT SYSTEM PERMEASE PROTEIN"/>
    <property type="match status" value="1"/>
</dbReference>
<comment type="similarity">
    <text evidence="6">Belongs to the binding-protein-dependent transport system permease family. CysTW subfamily.</text>
</comment>
<accession>A0A7D5L8D6</accession>
<sequence length="311" mass="33149">MSNETNRLQLSGGQQRRAARERLYRWVLFLCASLTVVVTLGIVLALTVDAVAFFGMVDPVSFFTGTTWITDRGQFGVLPLVTGTLLVTAGAAVVAIPVGVAAAVYLSEYASRRARSVLKPGLEILAGIPTVVYGYLALVYLTPFLRTLGFDLGTFNVASAAIMVGIMIIPMVSSLSEDAMSAVPDALRQAGYALGATKYEVSTGVVVPAAVSGIFASFILALSRAIGETMIVVMAMGLRPRLFDLTDPLSSLSESGQTMTSAMVQAVTSDVSAASPTYRSMFALGLTLFAITFLMNYLSNLISARYREEYR</sequence>
<keyword evidence="6" id="KW-1003">Cell membrane</keyword>
<dbReference type="EMBL" id="CP058579">
    <property type="protein sequence ID" value="QLG60414.1"/>
    <property type="molecule type" value="Genomic_DNA"/>
</dbReference>
<dbReference type="GO" id="GO:0005886">
    <property type="term" value="C:plasma membrane"/>
    <property type="evidence" value="ECO:0007669"/>
    <property type="project" value="UniProtKB-SubCell"/>
</dbReference>
<dbReference type="AlphaFoldDB" id="A0A7D5L8D6"/>
<dbReference type="OrthoDB" id="338493at2157"/>
<dbReference type="SUPFAM" id="SSF161098">
    <property type="entry name" value="MetI-like"/>
    <property type="match status" value="1"/>
</dbReference>
<dbReference type="InterPro" id="IPR000515">
    <property type="entry name" value="MetI-like"/>
</dbReference>
<keyword evidence="2 5" id="KW-0812">Transmembrane</keyword>
<evidence type="ECO:0000256" key="3">
    <source>
        <dbReference type="ARBA" id="ARBA00022989"/>
    </source>
</evidence>
<evidence type="ECO:0000313" key="8">
    <source>
        <dbReference type="EMBL" id="QLG60414.1"/>
    </source>
</evidence>
<dbReference type="RefSeq" id="WP_179267000.1">
    <property type="nucleotide sequence ID" value="NZ_CP058579.1"/>
</dbReference>
<dbReference type="Proteomes" id="UP000509626">
    <property type="component" value="Chromosome"/>
</dbReference>
<keyword evidence="3 5" id="KW-1133">Transmembrane helix</keyword>
<evidence type="ECO:0000313" key="9">
    <source>
        <dbReference type="Proteomes" id="UP000509626"/>
    </source>
</evidence>
<comment type="function">
    <text evidence="6">Part of the binding-protein-dependent transport system for phosphate; probably responsible for the translocation of the substrate across the membrane.</text>
</comment>
<evidence type="ECO:0000256" key="5">
    <source>
        <dbReference type="RuleBase" id="RU363032"/>
    </source>
</evidence>
<feature type="transmembrane region" description="Helical" evidence="5">
    <location>
        <begin position="26"/>
        <end position="57"/>
    </location>
</feature>
<feature type="transmembrane region" description="Helical" evidence="5">
    <location>
        <begin position="153"/>
        <end position="172"/>
    </location>
</feature>
<keyword evidence="4 5" id="KW-0472">Membrane</keyword>
<dbReference type="Gene3D" id="1.10.3720.10">
    <property type="entry name" value="MetI-like"/>
    <property type="match status" value="1"/>
</dbReference>
<evidence type="ECO:0000256" key="4">
    <source>
        <dbReference type="ARBA" id="ARBA00023136"/>
    </source>
</evidence>
<keyword evidence="9" id="KW-1185">Reference proteome</keyword>
<dbReference type="GeneID" id="56036005"/>
<gene>
    <name evidence="8" type="primary">pstC</name>
    <name evidence="8" type="ORF">HUG12_01060</name>
</gene>
<evidence type="ECO:0000256" key="2">
    <source>
        <dbReference type="ARBA" id="ARBA00022692"/>
    </source>
</evidence>
<evidence type="ECO:0000259" key="7">
    <source>
        <dbReference type="PROSITE" id="PS50928"/>
    </source>
</evidence>
<dbReference type="GO" id="GO:0006817">
    <property type="term" value="P:phosphate ion transport"/>
    <property type="evidence" value="ECO:0007669"/>
    <property type="project" value="UniProtKB-KW"/>
</dbReference>
<feature type="transmembrane region" description="Helical" evidence="5">
    <location>
        <begin position="205"/>
        <end position="226"/>
    </location>
</feature>
<feature type="transmembrane region" description="Helical" evidence="5">
    <location>
        <begin position="77"/>
        <end position="105"/>
    </location>
</feature>
<dbReference type="Pfam" id="PF00528">
    <property type="entry name" value="BPD_transp_1"/>
    <property type="match status" value="1"/>
</dbReference>
<dbReference type="PROSITE" id="PS50928">
    <property type="entry name" value="ABC_TM1"/>
    <property type="match status" value="1"/>
</dbReference>
<dbReference type="GO" id="GO:0005315">
    <property type="term" value="F:phosphate transmembrane transporter activity"/>
    <property type="evidence" value="ECO:0007669"/>
    <property type="project" value="InterPro"/>
</dbReference>
<dbReference type="InterPro" id="IPR011864">
    <property type="entry name" value="Phosphate_PstC"/>
</dbReference>
<name>A0A7D5L8D6_9EURY</name>
<dbReference type="InterPro" id="IPR035906">
    <property type="entry name" value="MetI-like_sf"/>
</dbReference>
<dbReference type="NCBIfam" id="TIGR02138">
    <property type="entry name" value="phosphate_pstC"/>
    <property type="match status" value="1"/>
</dbReference>
<organism evidence="8 9">
    <name type="scientific">Halorarum salinum</name>
    <dbReference type="NCBI Taxonomy" id="2743089"/>
    <lineage>
        <taxon>Archaea</taxon>
        <taxon>Methanobacteriati</taxon>
        <taxon>Methanobacteriota</taxon>
        <taxon>Stenosarchaea group</taxon>
        <taxon>Halobacteria</taxon>
        <taxon>Halobacteriales</taxon>
        <taxon>Haloferacaceae</taxon>
        <taxon>Halorarum</taxon>
    </lineage>
</organism>
<keyword evidence="5" id="KW-0813">Transport</keyword>
<evidence type="ECO:0000256" key="1">
    <source>
        <dbReference type="ARBA" id="ARBA00004141"/>
    </source>
</evidence>
<feature type="transmembrane region" description="Helical" evidence="5">
    <location>
        <begin position="117"/>
        <end position="141"/>
    </location>
</feature>
<feature type="transmembrane region" description="Helical" evidence="5">
    <location>
        <begin position="281"/>
        <end position="302"/>
    </location>
</feature>
<keyword evidence="6" id="KW-0592">Phosphate transport</keyword>
<feature type="domain" description="ABC transmembrane type-1" evidence="7">
    <location>
        <begin position="81"/>
        <end position="299"/>
    </location>
</feature>
<proteinExistence type="inferred from homology"/>
<reference evidence="8 9" key="1">
    <citation type="submission" date="2020-06" db="EMBL/GenBank/DDBJ databases">
        <title>NJ-3-1, isolated from saline soil.</title>
        <authorList>
            <person name="Cui H.L."/>
            <person name="Shi X."/>
        </authorList>
    </citation>
    <scope>NUCLEOTIDE SEQUENCE [LARGE SCALE GENOMIC DNA]</scope>
    <source>
        <strain evidence="8 9">NJ-3-1</strain>
    </source>
</reference>
<protein>
    <recommendedName>
        <fullName evidence="6">Phosphate transport system permease protein</fullName>
    </recommendedName>
</protein>
<evidence type="ECO:0000256" key="6">
    <source>
        <dbReference type="RuleBase" id="RU363054"/>
    </source>
</evidence>